<sequence length="242" mass="27557">MSISEIIISNIMPLFYLALIPLFILIIRVYGLFIRFSKSGYSLSSGNRFYKTISDKGAYGEFLIFEMLEALGEGNRILANIYLPADNGRTTEIDLLMIHPTGIYVFESKNYSGWIFGDEKGRNWTQCLKGGKKISFYNPVRQNRGHINALMENLRDVGPESFFSYIVFSERCELKNVSVSSSNTSVLKRNRLKTALAEDIARRRTVLGESEISGIYGILSWYSLADDSVKDNHIRVIKEDME</sequence>
<protein>
    <submittedName>
        <fullName evidence="3">NERD nuclease</fullName>
    </submittedName>
</protein>
<dbReference type="PROSITE" id="PS50965">
    <property type="entry name" value="NERD"/>
    <property type="match status" value="1"/>
</dbReference>
<evidence type="ECO:0000313" key="3">
    <source>
        <dbReference type="EMBL" id="ETA82197.1"/>
    </source>
</evidence>
<evidence type="ECO:0000313" key="4">
    <source>
        <dbReference type="Proteomes" id="UP000017747"/>
    </source>
</evidence>
<comment type="caution">
    <text evidence="3">The sequence shown here is derived from an EMBL/GenBank/DDBJ whole genome shotgun (WGS) entry which is preliminary data.</text>
</comment>
<keyword evidence="1" id="KW-0812">Transmembrane</keyword>
<name>V7IBF1_9CLOT</name>
<keyword evidence="4" id="KW-1185">Reference proteome</keyword>
<keyword evidence="1" id="KW-0472">Membrane</keyword>
<feature type="domain" description="NERD" evidence="2">
    <location>
        <begin position="56"/>
        <end position="173"/>
    </location>
</feature>
<dbReference type="Proteomes" id="UP000017747">
    <property type="component" value="Unassembled WGS sequence"/>
</dbReference>
<dbReference type="RefSeq" id="WP_023385702.1">
    <property type="nucleotide sequence ID" value="NZ_AXUN02000035.1"/>
</dbReference>
<dbReference type="eggNOG" id="COG0551">
    <property type="taxonomic scope" value="Bacteria"/>
</dbReference>
<dbReference type="AlphaFoldDB" id="V7IBF1"/>
<evidence type="ECO:0000259" key="2">
    <source>
        <dbReference type="PROSITE" id="PS50965"/>
    </source>
</evidence>
<organism evidence="3 4">
    <name type="scientific">Youngiibacter fragilis 232.1</name>
    <dbReference type="NCBI Taxonomy" id="994573"/>
    <lineage>
        <taxon>Bacteria</taxon>
        <taxon>Bacillati</taxon>
        <taxon>Bacillota</taxon>
        <taxon>Clostridia</taxon>
        <taxon>Eubacteriales</taxon>
        <taxon>Clostridiaceae</taxon>
        <taxon>Youngiibacter</taxon>
    </lineage>
</organism>
<accession>V7IBF1</accession>
<gene>
    <name evidence="3" type="ORF">T472_0202340</name>
</gene>
<dbReference type="PATRIC" id="fig|994573.3.peg.436"/>
<evidence type="ECO:0000256" key="1">
    <source>
        <dbReference type="SAM" id="Phobius"/>
    </source>
</evidence>
<dbReference type="OrthoDB" id="9813328at2"/>
<reference evidence="3 4" key="1">
    <citation type="journal article" date="2014" name="Genome Announc.">
        <title>Genome Sequence of Youngiibacter fragilis, the Type Strain of the Genus Youngiibacter.</title>
        <authorList>
            <person name="Wawrik C.B."/>
            <person name="Callaghan A.V."/>
            <person name="Stamps B.W."/>
            <person name="Wawrik B."/>
        </authorList>
    </citation>
    <scope>NUCLEOTIDE SEQUENCE [LARGE SCALE GENOMIC DNA]</scope>
    <source>
        <strain evidence="3 4">232.1</strain>
    </source>
</reference>
<feature type="transmembrane region" description="Helical" evidence="1">
    <location>
        <begin position="6"/>
        <end position="30"/>
    </location>
</feature>
<dbReference type="Pfam" id="PF08378">
    <property type="entry name" value="NERD"/>
    <property type="match status" value="1"/>
</dbReference>
<dbReference type="STRING" id="994573.T472_0202340"/>
<keyword evidence="1" id="KW-1133">Transmembrane helix</keyword>
<dbReference type="EMBL" id="AXUN02000035">
    <property type="protein sequence ID" value="ETA82197.1"/>
    <property type="molecule type" value="Genomic_DNA"/>
</dbReference>
<dbReference type="InterPro" id="IPR011528">
    <property type="entry name" value="NERD"/>
</dbReference>
<proteinExistence type="predicted"/>